<accession>A0ABT5QHE3</accession>
<dbReference type="Proteomes" id="UP001149821">
    <property type="component" value="Unassembled WGS sequence"/>
</dbReference>
<dbReference type="EMBL" id="JAJUBB010000002">
    <property type="protein sequence ID" value="MDD1780401.1"/>
    <property type="molecule type" value="Genomic_DNA"/>
</dbReference>
<protein>
    <submittedName>
        <fullName evidence="1">Uncharacterized protein</fullName>
    </submittedName>
</protein>
<sequence length="138" mass="15498">MRHQDNPDIQLWLREAKFLQKAAQSDSLSQSLPVLRRLLESKVLTNITLPELKRQSAMIQRKHLLHMLAAENGERCWADLKKIVSAAPQGTILPYSIEQLDAGYLVHWFSSISEAQGYTEQHGGKVVKVGSQAAVLPE</sequence>
<reference evidence="1" key="1">
    <citation type="submission" date="2021-12" db="EMBL/GenBank/DDBJ databases">
        <title>Enterovibrio ZSDZ35 sp. nov. and Enterovibrio ZSDZ42 sp. nov., isolated from coastal seawater in Qingdao.</title>
        <authorList>
            <person name="Zhang P."/>
        </authorList>
    </citation>
    <scope>NUCLEOTIDE SEQUENCE</scope>
    <source>
        <strain evidence="1">ZSDZ35</strain>
    </source>
</reference>
<organism evidence="1 2">
    <name type="scientific">Enterovibrio qingdaonensis</name>
    <dbReference type="NCBI Taxonomy" id="2899818"/>
    <lineage>
        <taxon>Bacteria</taxon>
        <taxon>Pseudomonadati</taxon>
        <taxon>Pseudomonadota</taxon>
        <taxon>Gammaproteobacteria</taxon>
        <taxon>Vibrionales</taxon>
        <taxon>Vibrionaceae</taxon>
        <taxon>Enterovibrio</taxon>
    </lineage>
</organism>
<proteinExistence type="predicted"/>
<keyword evidence="2" id="KW-1185">Reference proteome</keyword>
<evidence type="ECO:0000313" key="1">
    <source>
        <dbReference type="EMBL" id="MDD1780401.1"/>
    </source>
</evidence>
<dbReference type="RefSeq" id="WP_274140455.1">
    <property type="nucleotide sequence ID" value="NZ_JAJUBB010000002.1"/>
</dbReference>
<evidence type="ECO:0000313" key="2">
    <source>
        <dbReference type="Proteomes" id="UP001149821"/>
    </source>
</evidence>
<name>A0ABT5QHE3_9GAMM</name>
<comment type="caution">
    <text evidence="1">The sequence shown here is derived from an EMBL/GenBank/DDBJ whole genome shotgun (WGS) entry which is preliminary data.</text>
</comment>
<gene>
    <name evidence="1" type="ORF">LRP49_04220</name>
</gene>